<feature type="compositionally biased region" description="Low complexity" evidence="1">
    <location>
        <begin position="305"/>
        <end position="320"/>
    </location>
</feature>
<feature type="region of interest" description="Disordered" evidence="1">
    <location>
        <begin position="249"/>
        <end position="346"/>
    </location>
</feature>
<evidence type="ECO:0000313" key="3">
    <source>
        <dbReference type="Proteomes" id="UP000198211"/>
    </source>
</evidence>
<sequence>MSGPIQDSKWRKEWINSAPRAEYSRPTDAAFEQAERALLDPERDALDKRCAALAGAPQQVSTELCFPMWIPARDLTVTFTDTEIMTSLGSTAQSPLWTKCLGHLRDFKTIRKAGISFLCTDREVCTKLGGESVTICGRKFKVQTYSKYSHWYYVDLQRLPDDVTDGLIYDWFAKNGTPPVYITPAHIVGGLRSRSRRVYFNQKSAPASVMVSKNKPLRQIQFLGHGYTVVHHRTRAYNQVVPPFIKEMRKNAKQARKPNSDSTRETQDGSPTANDDDTDPSRSDASLTIEDDARSVPPAYDDQSDSGNSSDNAAMASDTASEGEPHSGDQSDSESSQRSEMEGLESNSIVVRPKSIWPAGQAPIFPVGPNQESDFAPARILRAKRLVFGTIAEPASDLRCLPPSQKEYPTVSSVNSYEWLSEGTGGTIPPDQDIVLWDRSLTPPQAVSSFVGHIELTEGILNSAVYQGKVEELTLKDLCAVIDEFLGTFDSTCDPDCILSTIQAQPSVHRALLDTAVDGNFQHLRAKAFGHAVLRESSYRTYPTTDDGTVYGRLASLYPDQTDFDFQTVLGQLCPDQTEFWTKVWLAEFDLALQILAPSIYLDPLKLSALLQTAAVPLPHPLWLLWDGPTLGSIIMS</sequence>
<dbReference type="STRING" id="4795.A0A225UQK4"/>
<protein>
    <submittedName>
        <fullName evidence="2">Uncharacterized protein</fullName>
    </submittedName>
</protein>
<organism evidence="2 3">
    <name type="scientific">Phytophthora megakarya</name>
    <dbReference type="NCBI Taxonomy" id="4795"/>
    <lineage>
        <taxon>Eukaryota</taxon>
        <taxon>Sar</taxon>
        <taxon>Stramenopiles</taxon>
        <taxon>Oomycota</taxon>
        <taxon>Peronosporomycetes</taxon>
        <taxon>Peronosporales</taxon>
        <taxon>Peronosporaceae</taxon>
        <taxon>Phytophthora</taxon>
    </lineage>
</organism>
<dbReference type="Proteomes" id="UP000198211">
    <property type="component" value="Unassembled WGS sequence"/>
</dbReference>
<dbReference type="OrthoDB" id="165936at2759"/>
<comment type="caution">
    <text evidence="2">The sequence shown here is derived from an EMBL/GenBank/DDBJ whole genome shotgun (WGS) entry which is preliminary data.</text>
</comment>
<accession>A0A225UQK4</accession>
<dbReference type="EMBL" id="NBNE01013203">
    <property type="protein sequence ID" value="OWY95241.1"/>
    <property type="molecule type" value="Genomic_DNA"/>
</dbReference>
<dbReference type="AlphaFoldDB" id="A0A225UQK4"/>
<keyword evidence="3" id="KW-1185">Reference proteome</keyword>
<feature type="compositionally biased region" description="Basic and acidic residues" evidence="1">
    <location>
        <begin position="258"/>
        <end position="267"/>
    </location>
</feature>
<name>A0A225UQK4_9STRA</name>
<gene>
    <name evidence="2" type="ORF">PHMEG_00034803</name>
</gene>
<feature type="compositionally biased region" description="Basic and acidic residues" evidence="1">
    <location>
        <begin position="323"/>
        <end position="341"/>
    </location>
</feature>
<evidence type="ECO:0000256" key="1">
    <source>
        <dbReference type="SAM" id="MobiDB-lite"/>
    </source>
</evidence>
<feature type="non-terminal residue" evidence="2">
    <location>
        <position position="637"/>
    </location>
</feature>
<proteinExistence type="predicted"/>
<evidence type="ECO:0000313" key="2">
    <source>
        <dbReference type="EMBL" id="OWY95241.1"/>
    </source>
</evidence>
<reference evidence="3" key="1">
    <citation type="submission" date="2017-03" db="EMBL/GenBank/DDBJ databases">
        <title>Phytopthora megakarya and P. palmivora, two closely related causual agents of cacao black pod achieved similar genome size and gene model numbers by different mechanisms.</title>
        <authorList>
            <person name="Ali S."/>
            <person name="Shao J."/>
            <person name="Larry D.J."/>
            <person name="Kronmiller B."/>
            <person name="Shen D."/>
            <person name="Strem M.D."/>
            <person name="Melnick R.L."/>
            <person name="Guiltinan M.J."/>
            <person name="Tyler B.M."/>
            <person name="Meinhardt L.W."/>
            <person name="Bailey B.A."/>
        </authorList>
    </citation>
    <scope>NUCLEOTIDE SEQUENCE [LARGE SCALE GENOMIC DNA]</scope>
    <source>
        <strain evidence="3">zdho120</strain>
    </source>
</reference>